<dbReference type="AlphaFoldDB" id="A0AAW0C0F7"/>
<sequence>MSVYREPALSDSPFHEHLHTNYIPTDAGIGQIRGHLMPHEEELARLDALIRDLSTKRGRIKGYIDAHKALVSHPRRLPPELLQKIFVQCLPTTHNAVMSVAAAPLLLGHICSRWRAVAFSTSRLWDSLHVSVKYVGWNSDKSAAIIDWLTRAGSRPLSLSISCEKGDYPESAHCESLLPLLFTFSARWSSLRCTKVPVKHLLQLEEGIEAPLLEDIHVTCQSPTPYSGPGSHILDSPLFNGTRVSITTLDPAALIEERLQGVGHRWDHLTDLALDRLGPRSPSPDFEDEYTYRYLDYNAVYRLLQRCTNLRSLKVPVEVGDDLTDETLDVPLLESLTLVVAGSSCDALGELIEHLVMPQLTKFHLINLDSADYPPPPSNLKLHRPHEDIVAILHTVLADFSPHLQKFSLGHPYVSTFLNADELFRNLSPGSVTIPGLDLTELSLDLEYVPDALWSQFLWEHINHHTRLRKFHLQLWSPHRRDVPPPAAPDIDPFLTRGLDVAVTHHIRPPWQMSPWQGIENR</sequence>
<comment type="caution">
    <text evidence="1">The sequence shown here is derived from an EMBL/GenBank/DDBJ whole genome shotgun (WGS) entry which is preliminary data.</text>
</comment>
<proteinExistence type="predicted"/>
<reference evidence="1 2" key="1">
    <citation type="journal article" date="2024" name="J Genomics">
        <title>Draft genome sequencing and assembly of Favolaschia claudopus CIRM-BRFM 2984 isolated from oak limbs.</title>
        <authorList>
            <person name="Navarro D."/>
            <person name="Drula E."/>
            <person name="Chaduli D."/>
            <person name="Cazenave R."/>
            <person name="Ahrendt S."/>
            <person name="Wang J."/>
            <person name="Lipzen A."/>
            <person name="Daum C."/>
            <person name="Barry K."/>
            <person name="Grigoriev I.V."/>
            <person name="Favel A."/>
            <person name="Rosso M.N."/>
            <person name="Martin F."/>
        </authorList>
    </citation>
    <scope>NUCLEOTIDE SEQUENCE [LARGE SCALE GENOMIC DNA]</scope>
    <source>
        <strain evidence="1 2">CIRM-BRFM 2984</strain>
    </source>
</reference>
<dbReference type="Proteomes" id="UP001362999">
    <property type="component" value="Unassembled WGS sequence"/>
</dbReference>
<organism evidence="1 2">
    <name type="scientific">Favolaschia claudopus</name>
    <dbReference type="NCBI Taxonomy" id="2862362"/>
    <lineage>
        <taxon>Eukaryota</taxon>
        <taxon>Fungi</taxon>
        <taxon>Dikarya</taxon>
        <taxon>Basidiomycota</taxon>
        <taxon>Agaricomycotina</taxon>
        <taxon>Agaricomycetes</taxon>
        <taxon>Agaricomycetidae</taxon>
        <taxon>Agaricales</taxon>
        <taxon>Marasmiineae</taxon>
        <taxon>Mycenaceae</taxon>
        <taxon>Favolaschia</taxon>
    </lineage>
</organism>
<dbReference type="EMBL" id="JAWWNJ010000023">
    <property type="protein sequence ID" value="KAK7032673.1"/>
    <property type="molecule type" value="Genomic_DNA"/>
</dbReference>
<evidence type="ECO:0008006" key="3">
    <source>
        <dbReference type="Google" id="ProtNLM"/>
    </source>
</evidence>
<protein>
    <recommendedName>
        <fullName evidence="3">F-box domain-containing protein</fullName>
    </recommendedName>
</protein>
<evidence type="ECO:0000313" key="1">
    <source>
        <dbReference type="EMBL" id="KAK7032673.1"/>
    </source>
</evidence>
<gene>
    <name evidence="1" type="ORF">R3P38DRAFT_3264701</name>
</gene>
<keyword evidence="2" id="KW-1185">Reference proteome</keyword>
<evidence type="ECO:0000313" key="2">
    <source>
        <dbReference type="Proteomes" id="UP001362999"/>
    </source>
</evidence>
<accession>A0AAW0C0F7</accession>
<name>A0AAW0C0F7_9AGAR</name>